<evidence type="ECO:0000259" key="2">
    <source>
        <dbReference type="Pfam" id="PF09976"/>
    </source>
</evidence>
<feature type="transmembrane region" description="Helical" evidence="1">
    <location>
        <begin position="32"/>
        <end position="52"/>
    </location>
</feature>
<gene>
    <name evidence="3" type="ordered locus">Acid_5362</name>
</gene>
<sequence>MSRITRKELKTDKFALEVEHGLTFFEEHKAEVGKYAGIAAAVVVLILGFTIYQRREHGVREQALAAAIRVQEAPVGISGNGGMAFPSQEAKDQESIRVFSDLQAKYSGSAEGEIAQYYLGSIKADQGKLAEAEKLYQEVAQKGDEKYASLGKFALAQIYFSDGRADQGEKMLRDLIANPTVFVSADQATISLARSIGQKKPAEARKLLEPLRNKQGSVGQVALNLMGELPPQ</sequence>
<dbReference type="KEGG" id="sus:Acid_5362"/>
<dbReference type="OrthoDB" id="115117at2"/>
<keyword evidence="1" id="KW-1133">Transmembrane helix</keyword>
<keyword evidence="1" id="KW-0472">Membrane</keyword>
<reference evidence="3" key="1">
    <citation type="submission" date="2006-10" db="EMBL/GenBank/DDBJ databases">
        <title>Complete sequence of Solibacter usitatus Ellin6076.</title>
        <authorList>
            <consortium name="US DOE Joint Genome Institute"/>
            <person name="Copeland A."/>
            <person name="Lucas S."/>
            <person name="Lapidus A."/>
            <person name="Barry K."/>
            <person name="Detter J.C."/>
            <person name="Glavina del Rio T."/>
            <person name="Hammon N."/>
            <person name="Israni S."/>
            <person name="Dalin E."/>
            <person name="Tice H."/>
            <person name="Pitluck S."/>
            <person name="Thompson L.S."/>
            <person name="Brettin T."/>
            <person name="Bruce D."/>
            <person name="Han C."/>
            <person name="Tapia R."/>
            <person name="Gilna P."/>
            <person name="Schmutz J."/>
            <person name="Larimer F."/>
            <person name="Land M."/>
            <person name="Hauser L."/>
            <person name="Kyrpides N."/>
            <person name="Mikhailova N."/>
            <person name="Janssen P.H."/>
            <person name="Kuske C.R."/>
            <person name="Richardson P."/>
        </authorList>
    </citation>
    <scope>NUCLEOTIDE SEQUENCE</scope>
    <source>
        <strain evidence="3">Ellin6076</strain>
    </source>
</reference>
<dbReference type="STRING" id="234267.Acid_5362"/>
<dbReference type="EMBL" id="CP000473">
    <property type="protein sequence ID" value="ABJ86311.1"/>
    <property type="molecule type" value="Genomic_DNA"/>
</dbReference>
<dbReference type="SUPFAM" id="SSF81901">
    <property type="entry name" value="HCP-like"/>
    <property type="match status" value="1"/>
</dbReference>
<dbReference type="InterPro" id="IPR011990">
    <property type="entry name" value="TPR-like_helical_dom_sf"/>
</dbReference>
<proteinExistence type="predicted"/>
<evidence type="ECO:0000313" key="3">
    <source>
        <dbReference type="EMBL" id="ABJ86311.1"/>
    </source>
</evidence>
<dbReference type="InParanoid" id="Q01VK4"/>
<dbReference type="Pfam" id="PF09976">
    <property type="entry name" value="TPR_21"/>
    <property type="match status" value="1"/>
</dbReference>
<dbReference type="HOGENOM" id="CLU_1194255_0_0_0"/>
<dbReference type="AlphaFoldDB" id="Q01VK4"/>
<accession>Q01VK4</accession>
<keyword evidence="1" id="KW-0812">Transmembrane</keyword>
<organism evidence="3">
    <name type="scientific">Solibacter usitatus (strain Ellin6076)</name>
    <dbReference type="NCBI Taxonomy" id="234267"/>
    <lineage>
        <taxon>Bacteria</taxon>
        <taxon>Pseudomonadati</taxon>
        <taxon>Acidobacteriota</taxon>
        <taxon>Terriglobia</taxon>
        <taxon>Bryobacterales</taxon>
        <taxon>Solibacteraceae</taxon>
        <taxon>Candidatus Solibacter</taxon>
    </lineage>
</organism>
<name>Q01VK4_SOLUE</name>
<feature type="domain" description="Ancillary SecYEG translocon subunit/Cell division coordinator CpoB TPR" evidence="2">
    <location>
        <begin position="38"/>
        <end position="173"/>
    </location>
</feature>
<evidence type="ECO:0000256" key="1">
    <source>
        <dbReference type="SAM" id="Phobius"/>
    </source>
</evidence>
<protein>
    <recommendedName>
        <fullName evidence="2">Ancillary SecYEG translocon subunit/Cell division coordinator CpoB TPR domain-containing protein</fullName>
    </recommendedName>
</protein>
<dbReference type="InterPro" id="IPR018704">
    <property type="entry name" value="SecYEG/CpoB_TPR"/>
</dbReference>
<dbReference type="Gene3D" id="1.25.40.10">
    <property type="entry name" value="Tetratricopeptide repeat domain"/>
    <property type="match status" value="1"/>
</dbReference>
<dbReference type="eggNOG" id="COG2976">
    <property type="taxonomic scope" value="Bacteria"/>
</dbReference>